<dbReference type="Proteomes" id="UP000238650">
    <property type="component" value="Unassembled WGS sequence"/>
</dbReference>
<accession>A0A2S9QLH6</accession>
<dbReference type="AlphaFoldDB" id="A0A2S9QLH6"/>
<evidence type="ECO:0000256" key="3">
    <source>
        <dbReference type="ARBA" id="ARBA00023163"/>
    </source>
</evidence>
<proteinExistence type="predicted"/>
<dbReference type="InterPro" id="IPR018060">
    <property type="entry name" value="HTH_AraC"/>
</dbReference>
<dbReference type="RefSeq" id="WP_105806004.1">
    <property type="nucleotide sequence ID" value="NZ_MWZD01000019.1"/>
</dbReference>
<dbReference type="GO" id="GO:0043565">
    <property type="term" value="F:sequence-specific DNA binding"/>
    <property type="evidence" value="ECO:0007669"/>
    <property type="project" value="InterPro"/>
</dbReference>
<dbReference type="EMBL" id="MWZD01000019">
    <property type="protein sequence ID" value="PRI10439.1"/>
    <property type="molecule type" value="Genomic_DNA"/>
</dbReference>
<evidence type="ECO:0000256" key="1">
    <source>
        <dbReference type="ARBA" id="ARBA00023015"/>
    </source>
</evidence>
<evidence type="ECO:0000259" key="4">
    <source>
        <dbReference type="PROSITE" id="PS01124"/>
    </source>
</evidence>
<sequence>MDSVSADLSASSIVRGCVASPLPNNEGDGLGPMRVLRAHASRKAGPTQSEDVKLVYTVRGSTEIVFDNGSISLRRGGMAVLPPRRQYTCVPSTAVETVTLYVDQQFALEQVQWLPYSGKLLGDLFAGSQPRLLTFAPRHGIEIREHLGTLAHLGTLVAKNDLDRMAHLARVLSLVLGDGETMKDPVHVHPQVGKAIALLEDHLDQHWTVSLLAERVSLSPAHLTRLFVRHTGLPPSKFLREARAYRMHEILTQEDRGVAAAARAVGWIDLSQASRSYRTVFGHPPSSSTRVTL</sequence>
<dbReference type="PROSITE" id="PS01124">
    <property type="entry name" value="HTH_ARAC_FAMILY_2"/>
    <property type="match status" value="1"/>
</dbReference>
<evidence type="ECO:0000313" key="5">
    <source>
        <dbReference type="EMBL" id="PRI10439.1"/>
    </source>
</evidence>
<comment type="caution">
    <text evidence="5">The sequence shown here is derived from an EMBL/GenBank/DDBJ whole genome shotgun (WGS) entry which is preliminary data.</text>
</comment>
<evidence type="ECO:0000313" key="6">
    <source>
        <dbReference type="Proteomes" id="UP000238650"/>
    </source>
</evidence>
<evidence type="ECO:0000256" key="2">
    <source>
        <dbReference type="ARBA" id="ARBA00023125"/>
    </source>
</evidence>
<dbReference type="Gene3D" id="1.10.10.60">
    <property type="entry name" value="Homeodomain-like"/>
    <property type="match status" value="1"/>
</dbReference>
<reference evidence="5 6" key="1">
    <citation type="journal article" date="2017" name="New Microbes New Infect">
        <title>Genome sequence of 'Leucobacter massiliensis' sp. nov. isolated from human pharynx after travel to the 2014 Hajj.</title>
        <authorList>
            <person name="Leangapichart T."/>
            <person name="Gautret P."/>
            <person name="Nguyen T.T."/>
            <person name="Armstrong N."/>
            <person name="Rolain J.M."/>
        </authorList>
    </citation>
    <scope>NUCLEOTIDE SEQUENCE [LARGE SCALE GENOMIC DNA]</scope>
    <source>
        <strain evidence="5 6">122RC15</strain>
    </source>
</reference>
<dbReference type="SUPFAM" id="SSF46689">
    <property type="entry name" value="Homeodomain-like"/>
    <property type="match status" value="1"/>
</dbReference>
<dbReference type="PANTHER" id="PTHR46796:SF13">
    <property type="entry name" value="HTH-TYPE TRANSCRIPTIONAL ACTIVATOR RHAS"/>
    <property type="match status" value="1"/>
</dbReference>
<dbReference type="OrthoDB" id="241790at2"/>
<gene>
    <name evidence="5" type="ORF">B4915_11695</name>
</gene>
<dbReference type="Pfam" id="PF12833">
    <property type="entry name" value="HTH_18"/>
    <property type="match status" value="1"/>
</dbReference>
<keyword evidence="6" id="KW-1185">Reference proteome</keyword>
<organism evidence="5 6">
    <name type="scientific">Leucobacter massiliensis</name>
    <dbReference type="NCBI Taxonomy" id="1686285"/>
    <lineage>
        <taxon>Bacteria</taxon>
        <taxon>Bacillati</taxon>
        <taxon>Actinomycetota</taxon>
        <taxon>Actinomycetes</taxon>
        <taxon>Micrococcales</taxon>
        <taxon>Microbacteriaceae</taxon>
        <taxon>Leucobacter</taxon>
    </lineage>
</organism>
<name>A0A2S9QLH6_9MICO</name>
<feature type="domain" description="HTH araC/xylS-type" evidence="4">
    <location>
        <begin position="193"/>
        <end position="291"/>
    </location>
</feature>
<keyword evidence="1" id="KW-0805">Transcription regulation</keyword>
<dbReference type="SMART" id="SM00342">
    <property type="entry name" value="HTH_ARAC"/>
    <property type="match status" value="1"/>
</dbReference>
<dbReference type="PANTHER" id="PTHR46796">
    <property type="entry name" value="HTH-TYPE TRANSCRIPTIONAL ACTIVATOR RHAS-RELATED"/>
    <property type="match status" value="1"/>
</dbReference>
<dbReference type="GO" id="GO:0003700">
    <property type="term" value="F:DNA-binding transcription factor activity"/>
    <property type="evidence" value="ECO:0007669"/>
    <property type="project" value="InterPro"/>
</dbReference>
<protein>
    <recommendedName>
        <fullName evidence="4">HTH araC/xylS-type domain-containing protein</fullName>
    </recommendedName>
</protein>
<keyword evidence="2" id="KW-0238">DNA-binding</keyword>
<dbReference type="InterPro" id="IPR050204">
    <property type="entry name" value="AraC_XylS_family_regulators"/>
</dbReference>
<dbReference type="InterPro" id="IPR009057">
    <property type="entry name" value="Homeodomain-like_sf"/>
</dbReference>
<keyword evidence="3" id="KW-0804">Transcription</keyword>